<name>A0A917XGM0_9ACTN</name>
<keyword evidence="4 6" id="KW-0862">Zinc</keyword>
<dbReference type="GO" id="GO:0008270">
    <property type="term" value="F:zinc ion binding"/>
    <property type="evidence" value="ECO:0007669"/>
    <property type="project" value="InterPro"/>
</dbReference>
<evidence type="ECO:0000256" key="1">
    <source>
        <dbReference type="ARBA" id="ARBA00001947"/>
    </source>
</evidence>
<evidence type="ECO:0000256" key="4">
    <source>
        <dbReference type="ARBA" id="ARBA00022833"/>
    </source>
</evidence>
<dbReference type="SUPFAM" id="SSF50129">
    <property type="entry name" value="GroES-like"/>
    <property type="match status" value="1"/>
</dbReference>
<dbReference type="Proteomes" id="UP000653411">
    <property type="component" value="Unassembled WGS sequence"/>
</dbReference>
<comment type="cofactor">
    <cofactor evidence="1 6">
        <name>Zn(2+)</name>
        <dbReference type="ChEBI" id="CHEBI:29105"/>
    </cofactor>
</comment>
<dbReference type="PROSITE" id="PS00059">
    <property type="entry name" value="ADH_ZINC"/>
    <property type="match status" value="1"/>
</dbReference>
<dbReference type="Gene3D" id="3.40.50.720">
    <property type="entry name" value="NAD(P)-binding Rossmann-like Domain"/>
    <property type="match status" value="1"/>
</dbReference>
<reference evidence="8" key="2">
    <citation type="submission" date="2020-09" db="EMBL/GenBank/DDBJ databases">
        <authorList>
            <person name="Sun Q."/>
            <person name="Zhou Y."/>
        </authorList>
    </citation>
    <scope>NUCLEOTIDE SEQUENCE</scope>
    <source>
        <strain evidence="8">CGMCC 4.7110</strain>
    </source>
</reference>
<feature type="domain" description="Enoyl reductase (ER)" evidence="7">
    <location>
        <begin position="10"/>
        <end position="359"/>
    </location>
</feature>
<organism evidence="8 9">
    <name type="scientific">Streptomyces fuscichromogenes</name>
    <dbReference type="NCBI Taxonomy" id="1324013"/>
    <lineage>
        <taxon>Bacteria</taxon>
        <taxon>Bacillati</taxon>
        <taxon>Actinomycetota</taxon>
        <taxon>Actinomycetes</taxon>
        <taxon>Kitasatosporales</taxon>
        <taxon>Streptomycetaceae</taxon>
        <taxon>Streptomyces</taxon>
    </lineage>
</organism>
<dbReference type="AlphaFoldDB" id="A0A917XGM0"/>
<dbReference type="GO" id="GO:0016491">
    <property type="term" value="F:oxidoreductase activity"/>
    <property type="evidence" value="ECO:0007669"/>
    <property type="project" value="UniProtKB-KW"/>
</dbReference>
<reference evidence="8" key="1">
    <citation type="journal article" date="2014" name="Int. J. Syst. Evol. Microbiol.">
        <title>Complete genome sequence of Corynebacterium casei LMG S-19264T (=DSM 44701T), isolated from a smear-ripened cheese.</title>
        <authorList>
            <consortium name="US DOE Joint Genome Institute (JGI-PGF)"/>
            <person name="Walter F."/>
            <person name="Albersmeier A."/>
            <person name="Kalinowski J."/>
            <person name="Ruckert C."/>
        </authorList>
    </citation>
    <scope>NUCLEOTIDE SEQUENCE</scope>
    <source>
        <strain evidence="8">CGMCC 4.7110</strain>
    </source>
</reference>
<dbReference type="InterPro" id="IPR020843">
    <property type="entry name" value="ER"/>
</dbReference>
<accession>A0A917XGM0</accession>
<dbReference type="EMBL" id="BMML01000013">
    <property type="protein sequence ID" value="GGN23139.1"/>
    <property type="molecule type" value="Genomic_DNA"/>
</dbReference>
<evidence type="ECO:0000256" key="6">
    <source>
        <dbReference type="RuleBase" id="RU361277"/>
    </source>
</evidence>
<comment type="similarity">
    <text evidence="2 6">Belongs to the zinc-containing alcohol dehydrogenase family.</text>
</comment>
<evidence type="ECO:0000259" key="7">
    <source>
        <dbReference type="SMART" id="SM00829"/>
    </source>
</evidence>
<dbReference type="SUPFAM" id="SSF51735">
    <property type="entry name" value="NAD(P)-binding Rossmann-fold domains"/>
    <property type="match status" value="1"/>
</dbReference>
<protein>
    <submittedName>
        <fullName evidence="8">Zinc-containing alcohol dehydrogenase</fullName>
    </submittedName>
</protein>
<evidence type="ECO:0000256" key="5">
    <source>
        <dbReference type="ARBA" id="ARBA00023002"/>
    </source>
</evidence>
<sequence>MRTQAAVSHGPDSGFTIEDVEISDPRPDEILVRLTATGVCHTDLATKAVLPAGIPAVFGHEGAGVVEATGAEVTGVQPGDRVVLSYRSCGICAQCAGGHRSYCERFEALNASGRRPDGSAILTGQGGDAWSSFFGQSSFARHAIAVRENVVVVPEGTDLVTAAPMGCGFQTGAGSVVNVLCPDPDSSLVVFGTGGVGMAAIMAGAALGVGTIIAVDLAKQRLDLAAQVGATHTLDGAAEDIVGQIKDLTSGGATHAFDTTGVPAVVRNAALALGTRGSLALVALGAGDVGFDVRDLIGFGKTVRGVIEGDANPHELIPLLLDWHAQGRFPADRIITAFPFEEIGQAVAAMKGDVVKPVLTF</sequence>
<evidence type="ECO:0000313" key="8">
    <source>
        <dbReference type="EMBL" id="GGN23139.1"/>
    </source>
</evidence>
<dbReference type="RefSeq" id="WP_189265524.1">
    <property type="nucleotide sequence ID" value="NZ_BMML01000013.1"/>
</dbReference>
<dbReference type="InterPro" id="IPR036291">
    <property type="entry name" value="NAD(P)-bd_dom_sf"/>
</dbReference>
<dbReference type="InterPro" id="IPR011032">
    <property type="entry name" value="GroES-like_sf"/>
</dbReference>
<keyword evidence="9" id="KW-1185">Reference proteome</keyword>
<dbReference type="Pfam" id="PF00107">
    <property type="entry name" value="ADH_zinc_N"/>
    <property type="match status" value="1"/>
</dbReference>
<evidence type="ECO:0000313" key="9">
    <source>
        <dbReference type="Proteomes" id="UP000653411"/>
    </source>
</evidence>
<keyword evidence="3 6" id="KW-0479">Metal-binding</keyword>
<keyword evidence="5" id="KW-0560">Oxidoreductase</keyword>
<dbReference type="InterPro" id="IPR002328">
    <property type="entry name" value="ADH_Zn_CS"/>
</dbReference>
<dbReference type="Pfam" id="PF08240">
    <property type="entry name" value="ADH_N"/>
    <property type="match status" value="1"/>
</dbReference>
<dbReference type="CDD" id="cd08278">
    <property type="entry name" value="benzyl_alcohol_DH"/>
    <property type="match status" value="1"/>
</dbReference>
<dbReference type="SMART" id="SM00829">
    <property type="entry name" value="PKS_ER"/>
    <property type="match status" value="1"/>
</dbReference>
<gene>
    <name evidence="8" type="ORF">GCM10011578_055210</name>
</gene>
<evidence type="ECO:0000256" key="2">
    <source>
        <dbReference type="ARBA" id="ARBA00008072"/>
    </source>
</evidence>
<dbReference type="InterPro" id="IPR013154">
    <property type="entry name" value="ADH-like_N"/>
</dbReference>
<dbReference type="PANTHER" id="PTHR43350">
    <property type="entry name" value="NAD-DEPENDENT ALCOHOL DEHYDROGENASE"/>
    <property type="match status" value="1"/>
</dbReference>
<comment type="caution">
    <text evidence="8">The sequence shown here is derived from an EMBL/GenBank/DDBJ whole genome shotgun (WGS) entry which is preliminary data.</text>
</comment>
<dbReference type="InterPro" id="IPR013149">
    <property type="entry name" value="ADH-like_C"/>
</dbReference>
<dbReference type="Gene3D" id="3.90.180.10">
    <property type="entry name" value="Medium-chain alcohol dehydrogenases, catalytic domain"/>
    <property type="match status" value="1"/>
</dbReference>
<dbReference type="PANTHER" id="PTHR43350:SF21">
    <property type="entry name" value="S-NITROSOMYCOTHIOL REDUCTASE MSCR"/>
    <property type="match status" value="1"/>
</dbReference>
<proteinExistence type="inferred from homology"/>
<evidence type="ECO:0000256" key="3">
    <source>
        <dbReference type="ARBA" id="ARBA00022723"/>
    </source>
</evidence>